<feature type="domain" description="Peptidase S8/S53" evidence="9">
    <location>
        <begin position="148"/>
        <end position="373"/>
    </location>
</feature>
<evidence type="ECO:0000259" key="9">
    <source>
        <dbReference type="Pfam" id="PF00082"/>
    </source>
</evidence>
<organism evidence="11 12">
    <name type="scientific">Metarhizium anisopliae (strain ARSEF 549)</name>
    <dbReference type="NCBI Taxonomy" id="3151832"/>
    <lineage>
        <taxon>Eukaryota</taxon>
        <taxon>Fungi</taxon>
        <taxon>Dikarya</taxon>
        <taxon>Ascomycota</taxon>
        <taxon>Pezizomycotina</taxon>
        <taxon>Sordariomycetes</taxon>
        <taxon>Hypocreomycetidae</taxon>
        <taxon>Hypocreales</taxon>
        <taxon>Clavicipitaceae</taxon>
        <taxon>Metarhizium</taxon>
    </lineage>
</organism>
<evidence type="ECO:0000259" key="10">
    <source>
        <dbReference type="Pfam" id="PF05922"/>
    </source>
</evidence>
<dbReference type="InterPro" id="IPR034193">
    <property type="entry name" value="PCSK9_ProteinaseK-like"/>
</dbReference>
<dbReference type="InterPro" id="IPR000209">
    <property type="entry name" value="Peptidase_S8/S53_dom"/>
</dbReference>
<protein>
    <submittedName>
        <fullName evidence="11">Subtilisin-like serine protease PR1J</fullName>
    </submittedName>
</protein>
<evidence type="ECO:0000256" key="1">
    <source>
        <dbReference type="ARBA" id="ARBA00011073"/>
    </source>
</evidence>
<dbReference type="FunFam" id="3.40.50.200:FF:000007">
    <property type="entry name" value="Subtilisin-like serine protease"/>
    <property type="match status" value="1"/>
</dbReference>
<evidence type="ECO:0000256" key="5">
    <source>
        <dbReference type="ARBA" id="ARBA00022825"/>
    </source>
</evidence>
<dbReference type="SUPFAM" id="SSF52743">
    <property type="entry name" value="Subtilisin-like"/>
    <property type="match status" value="1"/>
</dbReference>
<keyword evidence="3 8" id="KW-0732">Signal</keyword>
<keyword evidence="5 6" id="KW-0720">Serine protease</keyword>
<keyword evidence="2 6" id="KW-0645">Protease</keyword>
<comment type="similarity">
    <text evidence="1 6 7">Belongs to the peptidase S8 family.</text>
</comment>
<feature type="chain" id="PRO_5002086923" evidence="8">
    <location>
        <begin position="21"/>
        <end position="398"/>
    </location>
</feature>
<reference evidence="11 12" key="1">
    <citation type="journal article" date="2014" name="Proc. Natl. Acad. Sci. U.S.A.">
        <title>Trajectory and genomic determinants of fungal-pathogen speciation and host adaptation.</title>
        <authorList>
            <person name="Hu X."/>
            <person name="Xiao G."/>
            <person name="Zheng P."/>
            <person name="Shang Y."/>
            <person name="Su Y."/>
            <person name="Zhang X."/>
            <person name="Liu X."/>
            <person name="Zhan S."/>
            <person name="St Leger R.J."/>
            <person name="Wang C."/>
        </authorList>
    </citation>
    <scope>NUCLEOTIDE SEQUENCE [LARGE SCALE GENOMIC DNA]</scope>
    <source>
        <strain evidence="11 12">ARSEF 549</strain>
    </source>
</reference>
<dbReference type="Gene3D" id="3.30.70.80">
    <property type="entry name" value="Peptidase S8 propeptide/proteinase inhibitor I9"/>
    <property type="match status" value="1"/>
</dbReference>
<dbReference type="AlphaFoldDB" id="A0A0B4F8R7"/>
<dbReference type="PROSITE" id="PS51892">
    <property type="entry name" value="SUBTILASE"/>
    <property type="match status" value="1"/>
</dbReference>
<dbReference type="OrthoDB" id="206201at2759"/>
<dbReference type="VEuPathDB" id="FungiDB:MAN_08220"/>
<accession>A0A0B4F8R7</accession>
<dbReference type="Proteomes" id="UP000031186">
    <property type="component" value="Unassembled WGS sequence"/>
</dbReference>
<dbReference type="PROSITE" id="PS00138">
    <property type="entry name" value="SUBTILASE_SER"/>
    <property type="match status" value="1"/>
</dbReference>
<keyword evidence="12" id="KW-1185">Reference proteome</keyword>
<evidence type="ECO:0000313" key="12">
    <source>
        <dbReference type="Proteomes" id="UP000031186"/>
    </source>
</evidence>
<dbReference type="InterPro" id="IPR022398">
    <property type="entry name" value="Peptidase_S8_His-AS"/>
</dbReference>
<dbReference type="PROSITE" id="PS00137">
    <property type="entry name" value="SUBTILASE_HIS"/>
    <property type="match status" value="1"/>
</dbReference>
<feature type="active site" description="Charge relay system" evidence="6">
    <location>
        <position position="157"/>
    </location>
</feature>
<dbReference type="GO" id="GO:0006508">
    <property type="term" value="P:proteolysis"/>
    <property type="evidence" value="ECO:0007669"/>
    <property type="project" value="UniProtKB-KW"/>
</dbReference>
<dbReference type="Pfam" id="PF05922">
    <property type="entry name" value="Inhibitor_I9"/>
    <property type="match status" value="1"/>
</dbReference>
<dbReference type="InterPro" id="IPR015500">
    <property type="entry name" value="Peptidase_S8_subtilisin-rel"/>
</dbReference>
<dbReference type="GO" id="GO:0004252">
    <property type="term" value="F:serine-type endopeptidase activity"/>
    <property type="evidence" value="ECO:0007669"/>
    <property type="project" value="UniProtKB-UniRule"/>
</dbReference>
<feature type="signal peptide" evidence="8">
    <location>
        <begin position="1"/>
        <end position="20"/>
    </location>
</feature>
<dbReference type="InterPro" id="IPR036852">
    <property type="entry name" value="Peptidase_S8/S53_dom_sf"/>
</dbReference>
<evidence type="ECO:0000256" key="2">
    <source>
        <dbReference type="ARBA" id="ARBA00022670"/>
    </source>
</evidence>
<feature type="active site" description="Charge relay system" evidence="6">
    <location>
        <position position="343"/>
    </location>
</feature>
<dbReference type="InterPro" id="IPR010259">
    <property type="entry name" value="S8pro/Inhibitor_I9"/>
</dbReference>
<gene>
    <name evidence="11" type="ORF">MAN_08220</name>
</gene>
<name>A0A0B4F8R7_METAF</name>
<evidence type="ECO:0000313" key="11">
    <source>
        <dbReference type="EMBL" id="KID62216.1"/>
    </source>
</evidence>
<proteinExistence type="inferred from homology"/>
<feature type="non-terminal residue" evidence="11">
    <location>
        <position position="1"/>
    </location>
</feature>
<dbReference type="PROSITE" id="PS00136">
    <property type="entry name" value="SUBTILASE_ASP"/>
    <property type="match status" value="1"/>
</dbReference>
<comment type="caution">
    <text evidence="11">The sequence shown here is derived from an EMBL/GenBank/DDBJ whole genome shotgun (WGS) entry which is preliminary data.</text>
</comment>
<dbReference type="HOGENOM" id="CLU_011263_1_4_1"/>
<dbReference type="CDD" id="cd04077">
    <property type="entry name" value="Peptidases_S8_PCSK9_ProteinaseK_like"/>
    <property type="match status" value="1"/>
</dbReference>
<dbReference type="InterPro" id="IPR050131">
    <property type="entry name" value="Peptidase_S8_subtilisin-like"/>
</dbReference>
<dbReference type="InterPro" id="IPR023827">
    <property type="entry name" value="Peptidase_S8_Asp-AS"/>
</dbReference>
<evidence type="ECO:0000256" key="7">
    <source>
        <dbReference type="RuleBase" id="RU003355"/>
    </source>
</evidence>
<dbReference type="EMBL" id="AZNF01000012">
    <property type="protein sequence ID" value="KID62216.1"/>
    <property type="molecule type" value="Genomic_DNA"/>
</dbReference>
<evidence type="ECO:0000256" key="6">
    <source>
        <dbReference type="PROSITE-ProRule" id="PRU01240"/>
    </source>
</evidence>
<dbReference type="PANTHER" id="PTHR43806">
    <property type="entry name" value="PEPTIDASE S8"/>
    <property type="match status" value="1"/>
</dbReference>
<feature type="domain" description="Inhibitor I9" evidence="10">
    <location>
        <begin position="34"/>
        <end position="116"/>
    </location>
</feature>
<dbReference type="PRINTS" id="PR00723">
    <property type="entry name" value="SUBTILISIN"/>
</dbReference>
<dbReference type="SUPFAM" id="SSF54897">
    <property type="entry name" value="Protease propeptides/inhibitors"/>
    <property type="match status" value="1"/>
</dbReference>
<evidence type="ECO:0000256" key="3">
    <source>
        <dbReference type="ARBA" id="ARBA00022729"/>
    </source>
</evidence>
<dbReference type="Pfam" id="PF00082">
    <property type="entry name" value="Peptidase_S8"/>
    <property type="match status" value="1"/>
</dbReference>
<feature type="active site" description="Charge relay system" evidence="6">
    <location>
        <position position="189"/>
    </location>
</feature>
<dbReference type="InterPro" id="IPR023828">
    <property type="entry name" value="Peptidase_S8_Ser-AS"/>
</dbReference>
<evidence type="ECO:0000256" key="8">
    <source>
        <dbReference type="SAM" id="SignalP"/>
    </source>
</evidence>
<sequence>MFSFKTLASLLVAALPLGNATPQAGSAANLVPDRYIVTLKDGISANDFNFHMNWVRDVQVARAGHRRGLNFRGVEKTYGVGNFNAYAGHFDEHTLEAIRRNADVESVEQQQVYHLHELTTQKESTHGLATISHREPGSTEYVYDSSAGEGSTVYVLDSGIQVDHPEFEGRAIRGYNAVKDATDEDVQGHGTHVAGIVGSKTYGVAKKTKLVDVKMFHDAGSTNEIILDGIEWTIKDITAKQIQNRTVVNMSFGGGNSTALNKIIKTAYDAGILCVISSGNMGVDASDWSPASSPDGITVGAIDANWRLWDHSNHGPVVHILAPGVDVLSLAPGNETKTGSGTSQAAPHVAGLAAYLAVAKNINTAKELKASILSLGTRDKATAVKDGTVNLVAYNGII</sequence>
<keyword evidence="4 6" id="KW-0378">Hydrolase</keyword>
<dbReference type="PANTHER" id="PTHR43806:SF11">
    <property type="entry name" value="CEREVISIN-RELATED"/>
    <property type="match status" value="1"/>
</dbReference>
<dbReference type="Gene3D" id="3.40.50.200">
    <property type="entry name" value="Peptidase S8/S53 domain"/>
    <property type="match status" value="1"/>
</dbReference>
<dbReference type="InterPro" id="IPR037045">
    <property type="entry name" value="S8pro/Inhibitor_I9_sf"/>
</dbReference>
<evidence type="ECO:0000256" key="4">
    <source>
        <dbReference type="ARBA" id="ARBA00022801"/>
    </source>
</evidence>